<dbReference type="EMBL" id="LAZR01026306">
    <property type="protein sequence ID" value="KKL69150.1"/>
    <property type="molecule type" value="Genomic_DNA"/>
</dbReference>
<gene>
    <name evidence="1" type="ORF">LCGC14_2117830</name>
</gene>
<sequence length="168" mass="19566">MNQDEIKKEIKDLSYGIQFHREQGDFHHGVADKRFESVKRLEAQLTEAEKPKLRHGDYGRNRLGVSWIFLKEQIVTEITAYVPEAPQEEYIKDRFGNIFDGLKAWQEPLEKFRIDNGTSQTIRVKISGGFLRMRDDDGFMLIKECELPAFILNIQRLVYTAEKEGSGE</sequence>
<accession>A0A0F9GI76</accession>
<proteinExistence type="predicted"/>
<evidence type="ECO:0000313" key="1">
    <source>
        <dbReference type="EMBL" id="KKL69150.1"/>
    </source>
</evidence>
<protein>
    <submittedName>
        <fullName evidence="1">Uncharacterized protein</fullName>
    </submittedName>
</protein>
<comment type="caution">
    <text evidence="1">The sequence shown here is derived from an EMBL/GenBank/DDBJ whole genome shotgun (WGS) entry which is preliminary data.</text>
</comment>
<organism evidence="1">
    <name type="scientific">marine sediment metagenome</name>
    <dbReference type="NCBI Taxonomy" id="412755"/>
    <lineage>
        <taxon>unclassified sequences</taxon>
        <taxon>metagenomes</taxon>
        <taxon>ecological metagenomes</taxon>
    </lineage>
</organism>
<dbReference type="AlphaFoldDB" id="A0A0F9GI76"/>
<name>A0A0F9GI76_9ZZZZ</name>
<reference evidence="1" key="1">
    <citation type="journal article" date="2015" name="Nature">
        <title>Complex archaea that bridge the gap between prokaryotes and eukaryotes.</title>
        <authorList>
            <person name="Spang A."/>
            <person name="Saw J.H."/>
            <person name="Jorgensen S.L."/>
            <person name="Zaremba-Niedzwiedzka K."/>
            <person name="Martijn J."/>
            <person name="Lind A.E."/>
            <person name="van Eijk R."/>
            <person name="Schleper C."/>
            <person name="Guy L."/>
            <person name="Ettema T.J."/>
        </authorList>
    </citation>
    <scope>NUCLEOTIDE SEQUENCE</scope>
</reference>